<dbReference type="AlphaFoldDB" id="A0AA88WET1"/>
<comment type="caution">
    <text evidence="4">The sequence shown here is derived from an EMBL/GenBank/DDBJ whole genome shotgun (WGS) entry which is preliminary data.</text>
</comment>
<dbReference type="Gene3D" id="3.90.180.10">
    <property type="entry name" value="Medium-chain alcohol dehydrogenases, catalytic domain"/>
    <property type="match status" value="1"/>
</dbReference>
<dbReference type="PANTHER" id="PTHR42683">
    <property type="entry name" value="ALDEHYDE REDUCTASE"/>
    <property type="match status" value="1"/>
</dbReference>
<dbReference type="EMBL" id="JAVXUP010000540">
    <property type="protein sequence ID" value="KAK3025593.1"/>
    <property type="molecule type" value="Genomic_DNA"/>
</dbReference>
<gene>
    <name evidence="4" type="ORF">RJ639_042632</name>
</gene>
<evidence type="ECO:0000313" key="4">
    <source>
        <dbReference type="EMBL" id="KAK3025593.1"/>
    </source>
</evidence>
<keyword evidence="3" id="KW-0560">Oxidoreductase</keyword>
<dbReference type="Proteomes" id="UP001188597">
    <property type="component" value="Unassembled WGS sequence"/>
</dbReference>
<evidence type="ECO:0000313" key="5">
    <source>
        <dbReference type="Proteomes" id="UP001188597"/>
    </source>
</evidence>
<keyword evidence="1" id="KW-0479">Metal-binding</keyword>
<evidence type="ECO:0008006" key="6">
    <source>
        <dbReference type="Google" id="ProtNLM"/>
    </source>
</evidence>
<dbReference type="GO" id="GO:0016616">
    <property type="term" value="F:oxidoreductase activity, acting on the CH-OH group of donors, NAD or NADP as acceptor"/>
    <property type="evidence" value="ECO:0007669"/>
    <property type="project" value="InterPro"/>
</dbReference>
<dbReference type="GO" id="GO:0046872">
    <property type="term" value="F:metal ion binding"/>
    <property type="evidence" value="ECO:0007669"/>
    <property type="project" value="UniProtKB-KW"/>
</dbReference>
<sequence>MANSKSNMTGRKLVAGNGIRGMKETREMIDFAAKHNISTNIELFPMDYVNTAMEHLVKGNRPLLWLT</sequence>
<dbReference type="Gene3D" id="3.40.50.720">
    <property type="entry name" value="NAD(P)-binding Rossmann-like Domain"/>
    <property type="match status" value="1"/>
</dbReference>
<evidence type="ECO:0000256" key="2">
    <source>
        <dbReference type="ARBA" id="ARBA00022833"/>
    </source>
</evidence>
<keyword evidence="2" id="KW-0862">Zinc</keyword>
<protein>
    <recommendedName>
        <fullName evidence="6">Alcohol dehydrogenase</fullName>
    </recommendedName>
</protein>
<evidence type="ECO:0000256" key="3">
    <source>
        <dbReference type="ARBA" id="ARBA00023002"/>
    </source>
</evidence>
<accession>A0AA88WET1</accession>
<evidence type="ECO:0000256" key="1">
    <source>
        <dbReference type="ARBA" id="ARBA00022723"/>
    </source>
</evidence>
<keyword evidence="5" id="KW-1185">Reference proteome</keyword>
<organism evidence="4 5">
    <name type="scientific">Escallonia herrerae</name>
    <dbReference type="NCBI Taxonomy" id="1293975"/>
    <lineage>
        <taxon>Eukaryota</taxon>
        <taxon>Viridiplantae</taxon>
        <taxon>Streptophyta</taxon>
        <taxon>Embryophyta</taxon>
        <taxon>Tracheophyta</taxon>
        <taxon>Spermatophyta</taxon>
        <taxon>Magnoliopsida</taxon>
        <taxon>eudicotyledons</taxon>
        <taxon>Gunneridae</taxon>
        <taxon>Pentapetalae</taxon>
        <taxon>asterids</taxon>
        <taxon>campanulids</taxon>
        <taxon>Escalloniales</taxon>
        <taxon>Escalloniaceae</taxon>
        <taxon>Escallonia</taxon>
    </lineage>
</organism>
<name>A0AA88WET1_9ASTE</name>
<reference evidence="4" key="1">
    <citation type="submission" date="2022-12" db="EMBL/GenBank/DDBJ databases">
        <title>Draft genome assemblies for two species of Escallonia (Escalloniales).</title>
        <authorList>
            <person name="Chanderbali A."/>
            <person name="Dervinis C."/>
            <person name="Anghel I."/>
            <person name="Soltis D."/>
            <person name="Soltis P."/>
            <person name="Zapata F."/>
        </authorList>
    </citation>
    <scope>NUCLEOTIDE SEQUENCE</scope>
    <source>
        <strain evidence="4">UCBG64.0493</strain>
        <tissue evidence="4">Leaf</tissue>
    </source>
</reference>
<proteinExistence type="predicted"/>
<dbReference type="InterPro" id="IPR047109">
    <property type="entry name" value="CAD-like"/>
</dbReference>